<comment type="similarity">
    <text evidence="1">Belongs to the QWRF family.</text>
</comment>
<protein>
    <recommendedName>
        <fullName evidence="5">AUGMIN subunit 8</fullName>
    </recommendedName>
</protein>
<evidence type="ECO:0000313" key="3">
    <source>
        <dbReference type="EMBL" id="URE17012.1"/>
    </source>
</evidence>
<evidence type="ECO:0008006" key="5">
    <source>
        <dbReference type="Google" id="ProtNLM"/>
    </source>
</evidence>
<dbReference type="AlphaFoldDB" id="A0A9E7GRE3"/>
<dbReference type="PANTHER" id="PTHR31807:SF37">
    <property type="entry name" value="HAUS AUGMIN-LIKE COMPLEX SUBUNIT 8"/>
    <property type="match status" value="1"/>
</dbReference>
<evidence type="ECO:0000256" key="1">
    <source>
        <dbReference type="ARBA" id="ARBA00010016"/>
    </source>
</evidence>
<dbReference type="GO" id="GO:0051225">
    <property type="term" value="P:spindle assembly"/>
    <property type="evidence" value="ECO:0007669"/>
    <property type="project" value="TreeGrafter"/>
</dbReference>
<dbReference type="InterPro" id="IPR007573">
    <property type="entry name" value="QWRF"/>
</dbReference>
<name>A0A9E7GRE3_9LILI</name>
<feature type="region of interest" description="Disordered" evidence="2">
    <location>
        <begin position="20"/>
        <end position="202"/>
    </location>
</feature>
<feature type="compositionally biased region" description="Polar residues" evidence="2">
    <location>
        <begin position="38"/>
        <end position="77"/>
    </location>
</feature>
<feature type="region of interest" description="Disordered" evidence="2">
    <location>
        <begin position="240"/>
        <end position="326"/>
    </location>
</feature>
<feature type="compositionally biased region" description="Polar residues" evidence="2">
    <location>
        <begin position="294"/>
        <end position="319"/>
    </location>
</feature>
<dbReference type="PANTHER" id="PTHR31807">
    <property type="entry name" value="AUGMIN FAMILY MEMBER"/>
    <property type="match status" value="1"/>
</dbReference>
<feature type="compositionally biased region" description="Low complexity" evidence="2">
    <location>
        <begin position="89"/>
        <end position="112"/>
    </location>
</feature>
<evidence type="ECO:0000313" key="4">
    <source>
        <dbReference type="Proteomes" id="UP001055439"/>
    </source>
</evidence>
<feature type="compositionally biased region" description="Low complexity" evidence="2">
    <location>
        <begin position="143"/>
        <end position="159"/>
    </location>
</feature>
<accession>A0A9E7GRE3</accession>
<keyword evidence="4" id="KW-1185">Reference proteome</keyword>
<organism evidence="3 4">
    <name type="scientific">Musa troglodytarum</name>
    <name type="common">fe'i banana</name>
    <dbReference type="NCBI Taxonomy" id="320322"/>
    <lineage>
        <taxon>Eukaryota</taxon>
        <taxon>Viridiplantae</taxon>
        <taxon>Streptophyta</taxon>
        <taxon>Embryophyta</taxon>
        <taxon>Tracheophyta</taxon>
        <taxon>Spermatophyta</taxon>
        <taxon>Magnoliopsida</taxon>
        <taxon>Liliopsida</taxon>
        <taxon>Zingiberales</taxon>
        <taxon>Musaceae</taxon>
        <taxon>Musa</taxon>
    </lineage>
</organism>
<proteinExistence type="inferred from homology"/>
<gene>
    <name evidence="3" type="ORF">MUK42_12356</name>
</gene>
<evidence type="ECO:0000256" key="2">
    <source>
        <dbReference type="SAM" id="MobiDB-lite"/>
    </source>
</evidence>
<dbReference type="Proteomes" id="UP001055439">
    <property type="component" value="Chromosome 7"/>
</dbReference>
<dbReference type="GO" id="GO:0008017">
    <property type="term" value="F:microtubule binding"/>
    <property type="evidence" value="ECO:0007669"/>
    <property type="project" value="TreeGrafter"/>
</dbReference>
<dbReference type="GO" id="GO:0005737">
    <property type="term" value="C:cytoplasm"/>
    <property type="evidence" value="ECO:0007669"/>
    <property type="project" value="TreeGrafter"/>
</dbReference>
<dbReference type="Pfam" id="PF04484">
    <property type="entry name" value="QWRF"/>
    <property type="match status" value="2"/>
</dbReference>
<sequence length="619" mass="68319">MLLKPAQREDTLRLPLVLSENNAMPIITSKPRAREVSSRYSAGMSSTKISNPSTPRRCSSPTASRTSPVRATSQMKRAQSAERIRPIASSPRFSTPTTPSSRPSTPSHPSSTLATPIRETVTEMHDKTRRLVSSKNPDGLWPSMRSLSSSFQSESVSVPDSKREKVVAGSSSDHTVKPSANGAPERKRTPLRGRNASENSCPMDNLNARVIDQHRWPGMLGRRVSANALARKVIPTDKISRSASLSVPSRGVSPKRTTTYDSAARDFQQPLTDTAGRPYPDGSGRMKQDVKLDVNTSSQLPERSSSVAWMSSTHSTPIKVSQRSSSPSRILSLSLNTSRGIQSPSRTRLPTSISSSGNEVSQACAASSVLNYAVEVQKGKKNASHIEAAHQLRLLHNAVLQWQIVNAQADDTVSIQKNRAEKILYSASNTISKLRDFIIRKRIEVEHWRRQMKLVMILKDQVAYLDCWAQLEREYDSSLSESIEVFKASTLYLPVSRGARLSDPAHHPLDAILQGGRRRKRKRGRKTGRRKEADVFAVKNTISSAVDVMQAMGLSVCYLLSKVKNTQSMISELSVVSAKEMAMLAECRELLASVATMQVQESSLSTYLLQLRHDGHKMK</sequence>
<dbReference type="EMBL" id="CP097509">
    <property type="protein sequence ID" value="URE17012.1"/>
    <property type="molecule type" value="Genomic_DNA"/>
</dbReference>
<dbReference type="OrthoDB" id="1924320at2759"/>
<dbReference type="GO" id="GO:0005880">
    <property type="term" value="C:nuclear microtubule"/>
    <property type="evidence" value="ECO:0007669"/>
    <property type="project" value="TreeGrafter"/>
</dbReference>
<reference evidence="3" key="1">
    <citation type="submission" date="2022-05" db="EMBL/GenBank/DDBJ databases">
        <title>The Musa troglodytarum L. genome provides insights into the mechanism of non-climacteric behaviour and enrichment of carotenoids.</title>
        <authorList>
            <person name="Wang J."/>
        </authorList>
    </citation>
    <scope>NUCLEOTIDE SEQUENCE</scope>
    <source>
        <tissue evidence="3">Leaf</tissue>
    </source>
</reference>